<dbReference type="EMBL" id="QHJS02000032">
    <property type="protein sequence ID" value="RRO19557.1"/>
    <property type="molecule type" value="Genomic_DNA"/>
</dbReference>
<comment type="caution">
    <text evidence="1">The sequence shown here is derived from an EMBL/GenBank/DDBJ whole genome shotgun (WGS) entry which is preliminary data.</text>
</comment>
<proteinExistence type="predicted"/>
<name>A0AA93ALK8_9GAMM</name>
<sequence>MSCRKPVNNCVVQPYKMYIKSQVNLFDSTPFFSSHSNIINLAQDNHVGQPMKMAPVRKQGFGSNKPT</sequence>
<dbReference type="Proteomes" id="UP000256540">
    <property type="component" value="Unassembled WGS sequence"/>
</dbReference>
<protein>
    <submittedName>
        <fullName evidence="1">Uncharacterized protein</fullName>
    </submittedName>
</protein>
<gene>
    <name evidence="1" type="ORF">DMB84_011365</name>
</gene>
<dbReference type="AlphaFoldDB" id="A0AA93ALK8"/>
<reference evidence="1 2" key="1">
    <citation type="submission" date="2018-11" db="EMBL/GenBank/DDBJ databases">
        <title>Draft genome sequences of proposed Pectobacterium aquaticum sp. nov. isolated in France from fresh water.</title>
        <authorList>
            <person name="Pedron J."/>
            <person name="Barny M.A."/>
        </authorList>
    </citation>
    <scope>NUCLEOTIDE SEQUENCE [LARGE SCALE GENOMIC DNA]</scope>
    <source>
        <strain evidence="1 2">A127-S21-F16</strain>
    </source>
</reference>
<organism evidence="1 2">
    <name type="scientific">Pectobacterium aquaticum</name>
    <dbReference type="NCBI Taxonomy" id="2204145"/>
    <lineage>
        <taxon>Bacteria</taxon>
        <taxon>Pseudomonadati</taxon>
        <taxon>Pseudomonadota</taxon>
        <taxon>Gammaproteobacteria</taxon>
        <taxon>Enterobacterales</taxon>
        <taxon>Pectobacteriaceae</taxon>
        <taxon>Pectobacterium</taxon>
    </lineage>
</organism>
<evidence type="ECO:0000313" key="2">
    <source>
        <dbReference type="Proteomes" id="UP000256540"/>
    </source>
</evidence>
<evidence type="ECO:0000313" key="1">
    <source>
        <dbReference type="EMBL" id="RRO19557.1"/>
    </source>
</evidence>
<accession>A0AA93ALK8</accession>